<evidence type="ECO:0000313" key="3">
    <source>
        <dbReference type="Proteomes" id="UP000392064"/>
    </source>
</evidence>
<organism evidence="2 3">
    <name type="scientific">Aeromicrobium yanjiei</name>
    <dbReference type="NCBI Taxonomy" id="2662028"/>
    <lineage>
        <taxon>Bacteria</taxon>
        <taxon>Bacillati</taxon>
        <taxon>Actinomycetota</taxon>
        <taxon>Actinomycetes</taxon>
        <taxon>Propionibacteriales</taxon>
        <taxon>Nocardioidaceae</taxon>
        <taxon>Aeromicrobium</taxon>
    </lineage>
</organism>
<gene>
    <name evidence="2" type="ORF">GEV26_09300</name>
</gene>
<dbReference type="CDD" id="cd03441">
    <property type="entry name" value="R_hydratase_like"/>
    <property type="match status" value="1"/>
</dbReference>
<protein>
    <submittedName>
        <fullName evidence="2">Acyl dehydratase</fullName>
    </submittedName>
</protein>
<dbReference type="InterPro" id="IPR029069">
    <property type="entry name" value="HotDog_dom_sf"/>
</dbReference>
<dbReference type="EMBL" id="CP045737">
    <property type="protein sequence ID" value="QGG41540.1"/>
    <property type="molecule type" value="Genomic_DNA"/>
</dbReference>
<dbReference type="RefSeq" id="WP_153652808.1">
    <property type="nucleotide sequence ID" value="NZ_CP045737.1"/>
</dbReference>
<dbReference type="KEGG" id="aef:GEV26_09300"/>
<evidence type="ECO:0000259" key="1">
    <source>
        <dbReference type="Pfam" id="PF13452"/>
    </source>
</evidence>
<evidence type="ECO:0000313" key="2">
    <source>
        <dbReference type="EMBL" id="QGG41540.1"/>
    </source>
</evidence>
<proteinExistence type="predicted"/>
<reference evidence="2 3" key="1">
    <citation type="submission" date="2019-11" db="EMBL/GenBank/DDBJ databases">
        <authorList>
            <person name="Li J."/>
        </authorList>
    </citation>
    <scope>NUCLEOTIDE SEQUENCE [LARGE SCALE GENOMIC DNA]</scope>
    <source>
        <strain evidence="2 3">MF47</strain>
    </source>
</reference>
<name>A0A5Q2MNG3_9ACTN</name>
<dbReference type="Pfam" id="PF13452">
    <property type="entry name" value="FAS1_DH_region"/>
    <property type="match status" value="1"/>
</dbReference>
<dbReference type="AlphaFoldDB" id="A0A5Q2MNG3"/>
<dbReference type="Gene3D" id="3.10.129.10">
    <property type="entry name" value="Hotdog Thioesterase"/>
    <property type="match status" value="2"/>
</dbReference>
<accession>A0A5Q2MNG3</accession>
<dbReference type="InterPro" id="IPR039569">
    <property type="entry name" value="FAS1-like_DH_region"/>
</dbReference>
<dbReference type="Proteomes" id="UP000392064">
    <property type="component" value="Chromosome"/>
</dbReference>
<keyword evidence="3" id="KW-1185">Reference proteome</keyword>
<dbReference type="SUPFAM" id="SSF54637">
    <property type="entry name" value="Thioesterase/thiol ester dehydrase-isomerase"/>
    <property type="match status" value="2"/>
</dbReference>
<feature type="domain" description="FAS1-like dehydratase" evidence="1">
    <location>
        <begin position="44"/>
        <end position="165"/>
    </location>
</feature>
<sequence length="422" mass="47243">MTTQQQEFEAATADVFNDADVDKDRAIAGRHWAVPDHELIGTATYESIRNFANGYGDDNPLFTDPAYAAGTRWGGQVAPPIMAAVVNTPLRGERPGKGERGGSYRGIHAFVSGGTWDWYRPIRPGDTLYSFGGLESVEEKSSEFAGRSVIRRNRKVKMNQNAEVVGVYRTLTVLTERKAAKSRAKYADVESPHYTDEDLARIDEIYAAETRRGADPRYIEDVAIGEALPPMVKGPLTTTDIIVFHAGGYGFVPYGLKTGRMAYQNRQRIPAFYVKNAHGVPDVAQRVHWDSEWAQQIGNPYAYDYGVLRECWMHHYLTDWAGDDGWVVSQHDEIRKFNYEGDTQFFSAEVSGKREEAGRQLVDIVFRAVNQRDEETMRGTASVSLPSREHGPALLPEVPADLQRSAIEMMTRHAELLRPAGH</sequence>